<dbReference type="EMBL" id="CADCTU010000266">
    <property type="protein sequence ID" value="CAA9306159.1"/>
    <property type="molecule type" value="Genomic_DNA"/>
</dbReference>
<evidence type="ECO:0000256" key="1">
    <source>
        <dbReference type="SAM" id="MobiDB-lite"/>
    </source>
</evidence>
<feature type="non-terminal residue" evidence="2">
    <location>
        <position position="1"/>
    </location>
</feature>
<evidence type="ECO:0000313" key="2">
    <source>
        <dbReference type="EMBL" id="CAA9306159.1"/>
    </source>
</evidence>
<organism evidence="2">
    <name type="scientific">uncultured Gemmatimonadaceae bacterium</name>
    <dbReference type="NCBI Taxonomy" id="246130"/>
    <lineage>
        <taxon>Bacteria</taxon>
        <taxon>Pseudomonadati</taxon>
        <taxon>Gemmatimonadota</taxon>
        <taxon>Gemmatimonadia</taxon>
        <taxon>Gemmatimonadales</taxon>
        <taxon>Gemmatimonadaceae</taxon>
        <taxon>environmental samples</taxon>
    </lineage>
</organism>
<proteinExistence type="predicted"/>
<feature type="compositionally biased region" description="Low complexity" evidence="1">
    <location>
        <begin position="120"/>
        <end position="129"/>
    </location>
</feature>
<feature type="non-terminal residue" evidence="2">
    <location>
        <position position="188"/>
    </location>
</feature>
<feature type="compositionally biased region" description="Low complexity" evidence="1">
    <location>
        <begin position="26"/>
        <end position="53"/>
    </location>
</feature>
<sequence>GPRPAGRARAARRRARQQRGLRDGWPAAPLRGRAGAPAGSPAVRGACRPARARPAGDGRPRRGRRHQRRLHRGHAAPAELRGLRGRQGVPALPHRGRPRGGPPSGRHGLRAVPGTRAHGALRQGRPPRGAGAGPGLDGPARGGARGAGGRRPRGPRRHSRRAHPSGDDRLGVRALRPQARGARALLPL</sequence>
<dbReference type="AlphaFoldDB" id="A0A6J4KHB9"/>
<feature type="compositionally biased region" description="Basic residues" evidence="1">
    <location>
        <begin position="61"/>
        <end position="74"/>
    </location>
</feature>
<name>A0A6J4KHB9_9BACT</name>
<feature type="compositionally biased region" description="Basic residues" evidence="1">
    <location>
        <begin position="148"/>
        <end position="163"/>
    </location>
</feature>
<accession>A0A6J4KHB9</accession>
<reference evidence="2" key="1">
    <citation type="submission" date="2020-02" db="EMBL/GenBank/DDBJ databases">
        <authorList>
            <person name="Meier V. D."/>
        </authorList>
    </citation>
    <scope>NUCLEOTIDE SEQUENCE</scope>
    <source>
        <strain evidence="2">AVDCRST_MAG11</strain>
    </source>
</reference>
<feature type="compositionally biased region" description="Gly residues" evidence="1">
    <location>
        <begin position="130"/>
        <end position="147"/>
    </location>
</feature>
<protein>
    <submittedName>
        <fullName evidence="2">Uncharacterized protein</fullName>
    </submittedName>
</protein>
<feature type="region of interest" description="Disordered" evidence="1">
    <location>
        <begin position="1"/>
        <end position="188"/>
    </location>
</feature>
<gene>
    <name evidence="2" type="ORF">AVDCRST_MAG11-1166</name>
</gene>
<feature type="compositionally biased region" description="Basic residues" evidence="1">
    <location>
        <begin position="9"/>
        <end position="19"/>
    </location>
</feature>